<keyword evidence="1" id="KW-0949">S-adenosyl-L-methionine</keyword>
<keyword evidence="5" id="KW-0175">Coiled coil</keyword>
<keyword evidence="3" id="KW-0408">Iron</keyword>
<accession>A0A7X2D0W8</accession>
<dbReference type="CDD" id="cd01335">
    <property type="entry name" value="Radical_SAM"/>
    <property type="match status" value="1"/>
</dbReference>
<dbReference type="InterPro" id="IPR013785">
    <property type="entry name" value="Aldolase_TIM"/>
</dbReference>
<dbReference type="Proteomes" id="UP000439550">
    <property type="component" value="Unassembled WGS sequence"/>
</dbReference>
<dbReference type="Pfam" id="PF04055">
    <property type="entry name" value="Radical_SAM"/>
    <property type="match status" value="1"/>
</dbReference>
<dbReference type="Gene3D" id="3.20.20.70">
    <property type="entry name" value="Aldolase class I"/>
    <property type="match status" value="1"/>
</dbReference>
<sequence length="386" mass="45234">MNDNSINEELLSKIELEYLIKKNFFSNNVQKYLDATVNLKRKYTTITINVTEHCNLKCPYCYQNNFENEGTLTSKSINIIIDYIESVMRNGEQNFYIYFFGGEPLLYKNKILEIKSKIEQIPKINVIFGIGTNSYLLTPEFLNEFNHIIIDTVLTLKEDQDIMRPTKGGNGTYDKIINNLREASKLKNITLNIDYNTHNGNLYDFENFLKLLNQEQIKANIECYYLDNYDFNLNFNNTLNYDDFLKWKSSIAIRLLIKYGFSIKGSPFVPYNFECDGYNEWSIKLFSDTSLGICNATHYNKRIKWNSALKHENIAKHLQQKISNFKENKSKFNSQCQNCSLIGLCKGKIYCHDELCKPMDSYDFDTFINEYIYQTKIGNAKFFTSI</sequence>
<dbReference type="GO" id="GO:0046872">
    <property type="term" value="F:metal ion binding"/>
    <property type="evidence" value="ECO:0007669"/>
    <property type="project" value="UniProtKB-KW"/>
</dbReference>
<dbReference type="PANTHER" id="PTHR43273">
    <property type="entry name" value="ANAEROBIC SULFATASE-MATURATING ENZYME HOMOLOG ASLB-RELATED"/>
    <property type="match status" value="1"/>
</dbReference>
<proteinExistence type="predicted"/>
<comment type="caution">
    <text evidence="7">The sequence shown here is derived from an EMBL/GenBank/DDBJ whole genome shotgun (WGS) entry which is preliminary data.</text>
</comment>
<dbReference type="SFLD" id="SFLDG01067">
    <property type="entry name" value="SPASM/twitch_domain_containing"/>
    <property type="match status" value="1"/>
</dbReference>
<organism evidence="7 8">
    <name type="scientific">Lactococcus hircilactis</name>
    <dbReference type="NCBI Taxonomy" id="1494462"/>
    <lineage>
        <taxon>Bacteria</taxon>
        <taxon>Bacillati</taxon>
        <taxon>Bacillota</taxon>
        <taxon>Bacilli</taxon>
        <taxon>Lactobacillales</taxon>
        <taxon>Streptococcaceae</taxon>
        <taxon>Lactococcus</taxon>
    </lineage>
</organism>
<dbReference type="UniPathway" id="UPA00782"/>
<evidence type="ECO:0000256" key="1">
    <source>
        <dbReference type="ARBA" id="ARBA00022691"/>
    </source>
</evidence>
<dbReference type="InterPro" id="IPR058240">
    <property type="entry name" value="rSAM_sf"/>
</dbReference>
<evidence type="ECO:0000256" key="4">
    <source>
        <dbReference type="ARBA" id="ARBA00023014"/>
    </source>
</evidence>
<dbReference type="SUPFAM" id="SSF102114">
    <property type="entry name" value="Radical SAM enzymes"/>
    <property type="match status" value="1"/>
</dbReference>
<evidence type="ECO:0000256" key="2">
    <source>
        <dbReference type="ARBA" id="ARBA00022723"/>
    </source>
</evidence>
<keyword evidence="8" id="KW-1185">Reference proteome</keyword>
<dbReference type="GO" id="GO:0051536">
    <property type="term" value="F:iron-sulfur cluster binding"/>
    <property type="evidence" value="ECO:0007669"/>
    <property type="project" value="UniProtKB-KW"/>
</dbReference>
<dbReference type="InterPro" id="IPR007197">
    <property type="entry name" value="rSAM"/>
</dbReference>
<evidence type="ECO:0000259" key="6">
    <source>
        <dbReference type="PROSITE" id="PS51918"/>
    </source>
</evidence>
<evidence type="ECO:0000313" key="7">
    <source>
        <dbReference type="EMBL" id="MQW38887.1"/>
    </source>
</evidence>
<evidence type="ECO:0000313" key="8">
    <source>
        <dbReference type="Proteomes" id="UP000439550"/>
    </source>
</evidence>
<feature type="coiled-coil region" evidence="5">
    <location>
        <begin position="308"/>
        <end position="335"/>
    </location>
</feature>
<feature type="domain" description="Radical SAM core" evidence="6">
    <location>
        <begin position="38"/>
        <end position="267"/>
    </location>
</feature>
<name>A0A7X2D0W8_9LACT</name>
<evidence type="ECO:0000256" key="3">
    <source>
        <dbReference type="ARBA" id="ARBA00023004"/>
    </source>
</evidence>
<dbReference type="AlphaFoldDB" id="A0A7X2D0W8"/>
<dbReference type="EMBL" id="WITJ01000003">
    <property type="protein sequence ID" value="MQW38887.1"/>
    <property type="molecule type" value="Genomic_DNA"/>
</dbReference>
<protein>
    <submittedName>
        <fullName evidence="7">Radical SAM protein</fullName>
    </submittedName>
</protein>
<keyword evidence="4" id="KW-0411">Iron-sulfur</keyword>
<evidence type="ECO:0000256" key="5">
    <source>
        <dbReference type="SAM" id="Coils"/>
    </source>
</evidence>
<dbReference type="SFLD" id="SFLDS00029">
    <property type="entry name" value="Radical_SAM"/>
    <property type="match status" value="1"/>
</dbReference>
<dbReference type="InterPro" id="IPR023867">
    <property type="entry name" value="Sulphatase_maturase_rSAM"/>
</dbReference>
<reference evidence="7 8" key="1">
    <citation type="submission" date="2019-10" db="EMBL/GenBank/DDBJ databases">
        <authorList>
            <person name="Dong K."/>
        </authorList>
    </citation>
    <scope>NUCLEOTIDE SEQUENCE [LARGE SCALE GENOMIC DNA]</scope>
    <source>
        <strain evidence="7 8">DSM 28960</strain>
    </source>
</reference>
<dbReference type="PANTHER" id="PTHR43273:SF8">
    <property type="entry name" value="RADICAL SAM DOMAIN PROTEIN"/>
    <property type="match status" value="1"/>
</dbReference>
<keyword evidence="2" id="KW-0479">Metal-binding</keyword>
<gene>
    <name evidence="7" type="ORF">GHI93_02840</name>
</gene>
<dbReference type="GO" id="GO:0016491">
    <property type="term" value="F:oxidoreductase activity"/>
    <property type="evidence" value="ECO:0007669"/>
    <property type="project" value="InterPro"/>
</dbReference>
<dbReference type="PROSITE" id="PS51918">
    <property type="entry name" value="RADICAL_SAM"/>
    <property type="match status" value="1"/>
</dbReference>